<dbReference type="InterPro" id="IPR017853">
    <property type="entry name" value="GH"/>
</dbReference>
<organism evidence="1 2">
    <name type="scientific">Algivirga pacifica</name>
    <dbReference type="NCBI Taxonomy" id="1162670"/>
    <lineage>
        <taxon>Bacteria</taxon>
        <taxon>Pseudomonadati</taxon>
        <taxon>Bacteroidota</taxon>
        <taxon>Cytophagia</taxon>
        <taxon>Cytophagales</taxon>
        <taxon>Flammeovirgaceae</taxon>
        <taxon>Algivirga</taxon>
    </lineage>
</organism>
<dbReference type="EMBL" id="BAABJX010000033">
    <property type="protein sequence ID" value="GAA4836264.1"/>
    <property type="molecule type" value="Genomic_DNA"/>
</dbReference>
<name>A0ABP9DB55_9BACT</name>
<gene>
    <name evidence="1" type="ORF">GCM10023331_21830</name>
</gene>
<dbReference type="Gene3D" id="3.20.20.80">
    <property type="entry name" value="Glycosidases"/>
    <property type="match status" value="1"/>
</dbReference>
<dbReference type="Proteomes" id="UP001500298">
    <property type="component" value="Unassembled WGS sequence"/>
</dbReference>
<evidence type="ECO:0000313" key="1">
    <source>
        <dbReference type="EMBL" id="GAA4836264.1"/>
    </source>
</evidence>
<reference evidence="2" key="1">
    <citation type="journal article" date="2019" name="Int. J. Syst. Evol. Microbiol.">
        <title>The Global Catalogue of Microorganisms (GCM) 10K type strain sequencing project: providing services to taxonomists for standard genome sequencing and annotation.</title>
        <authorList>
            <consortium name="The Broad Institute Genomics Platform"/>
            <consortium name="The Broad Institute Genome Sequencing Center for Infectious Disease"/>
            <person name="Wu L."/>
            <person name="Ma J."/>
        </authorList>
    </citation>
    <scope>NUCLEOTIDE SEQUENCE [LARGE SCALE GENOMIC DNA]</scope>
    <source>
        <strain evidence="2">JCM 18326</strain>
    </source>
</reference>
<proteinExistence type="predicted"/>
<keyword evidence="2" id="KW-1185">Reference proteome</keyword>
<dbReference type="PANTHER" id="PTHR43576">
    <property type="entry name" value="ALPHA-L-ARABINOFURANOSIDASE C-RELATED"/>
    <property type="match status" value="1"/>
</dbReference>
<sequence>MKRYVLVVALWVGCGTLLLAQKVTLGALREINPLMIGVNANMTSCPDPQNNPKLIQAIKTLGVKTIRYPGGTIGNYWDWDTGWIDTSIPDSVMIRWVVTQGIREQETRYTIEKFASLVQQTQTSPVFMLNMLSKDLGHSIRNLKKAEALGLDIKYIELGNELYFDLPLPRTVYPTPEEYGQTCQRWIEALKKEFPDARFAVVGTTMRRHDRQKDWTNRVLAHCPLADAVTFHKYSPSSLDGRQERVRISAGSEGLADHTTASRTRPDSFATHQDWERVLLQDAKAQANMWITTRNNVLTYQKMKLKKDLPLWATEFNMRDDHSLVLDSWAQALILSIYYFEFLEAGVEITNVHNLIGDLFGQIYTRDVRKKPGVGSLYELTAGGIATALFAEATTDMTAGAPLQFSSNMLLENDRGETIEGVRGWYFENEKGEKKMVLVNFGNEPFKCSFREFSGKKKVEIYSDDLAHHPAGFSSLKNISTTCRRTLEMPPFSVAMVHWGNKEL</sequence>
<evidence type="ECO:0000313" key="2">
    <source>
        <dbReference type="Proteomes" id="UP001500298"/>
    </source>
</evidence>
<comment type="caution">
    <text evidence="1">The sequence shown here is derived from an EMBL/GenBank/DDBJ whole genome shotgun (WGS) entry which is preliminary data.</text>
</comment>
<protein>
    <recommendedName>
        <fullName evidence="3">Alpha-L-arabinofuranosidase</fullName>
    </recommendedName>
</protein>
<evidence type="ECO:0008006" key="3">
    <source>
        <dbReference type="Google" id="ProtNLM"/>
    </source>
</evidence>
<dbReference type="RefSeq" id="WP_345371720.1">
    <property type="nucleotide sequence ID" value="NZ_BAABJX010000033.1"/>
</dbReference>
<dbReference type="PANTHER" id="PTHR43576:SF3">
    <property type="entry name" value="ALPHA-L-ARABINOFURANOSIDASE C"/>
    <property type="match status" value="1"/>
</dbReference>
<dbReference type="SUPFAM" id="SSF51445">
    <property type="entry name" value="(Trans)glycosidases"/>
    <property type="match status" value="1"/>
</dbReference>
<accession>A0ABP9DB55</accession>